<feature type="compositionally biased region" description="Low complexity" evidence="1">
    <location>
        <begin position="9"/>
        <end position="31"/>
    </location>
</feature>
<evidence type="ECO:0000313" key="2">
    <source>
        <dbReference type="EMBL" id="KAL2738607.1"/>
    </source>
</evidence>
<proteinExistence type="predicted"/>
<protein>
    <submittedName>
        <fullName evidence="2">Uncharacterized protein</fullName>
    </submittedName>
</protein>
<feature type="region of interest" description="Disordered" evidence="1">
    <location>
        <begin position="100"/>
        <end position="119"/>
    </location>
</feature>
<comment type="caution">
    <text evidence="2">The sequence shown here is derived from an EMBL/GenBank/DDBJ whole genome shotgun (WGS) entry which is preliminary data.</text>
</comment>
<organism evidence="2 3">
    <name type="scientific">Vespula maculifrons</name>
    <name type="common">Eastern yellow jacket</name>
    <name type="synonym">Wasp</name>
    <dbReference type="NCBI Taxonomy" id="7453"/>
    <lineage>
        <taxon>Eukaryota</taxon>
        <taxon>Metazoa</taxon>
        <taxon>Ecdysozoa</taxon>
        <taxon>Arthropoda</taxon>
        <taxon>Hexapoda</taxon>
        <taxon>Insecta</taxon>
        <taxon>Pterygota</taxon>
        <taxon>Neoptera</taxon>
        <taxon>Endopterygota</taxon>
        <taxon>Hymenoptera</taxon>
        <taxon>Apocrita</taxon>
        <taxon>Aculeata</taxon>
        <taxon>Vespoidea</taxon>
        <taxon>Vespidae</taxon>
        <taxon>Vespinae</taxon>
        <taxon>Vespula</taxon>
    </lineage>
</organism>
<name>A0ABD2C0Q2_VESMC</name>
<keyword evidence="3" id="KW-1185">Reference proteome</keyword>
<evidence type="ECO:0000313" key="3">
    <source>
        <dbReference type="Proteomes" id="UP001607303"/>
    </source>
</evidence>
<dbReference type="EMBL" id="JAYRBN010000063">
    <property type="protein sequence ID" value="KAL2738607.1"/>
    <property type="molecule type" value="Genomic_DNA"/>
</dbReference>
<accession>A0ABD2C0Q2</accession>
<dbReference type="AlphaFoldDB" id="A0ABD2C0Q2"/>
<gene>
    <name evidence="2" type="ORF">V1477_011966</name>
</gene>
<dbReference type="Proteomes" id="UP001607303">
    <property type="component" value="Unassembled WGS sequence"/>
</dbReference>
<feature type="region of interest" description="Disordered" evidence="1">
    <location>
        <begin position="1"/>
        <end position="44"/>
    </location>
</feature>
<sequence length="119" mass="13018">MGSQPPPATTTTTTTTTTLTTPTTTTTTTTTQQPGQRHFTNEAGSGWHWWGFGFEKKSATESGCGSELLSCWCGGRRFAFPVQGTSLRSAWVISKANQNWSTEWASNRDRNSEPPQTRA</sequence>
<evidence type="ECO:0000256" key="1">
    <source>
        <dbReference type="SAM" id="MobiDB-lite"/>
    </source>
</evidence>
<reference evidence="2 3" key="1">
    <citation type="journal article" date="2024" name="Ann. Entomol. Soc. Am.">
        <title>Genomic analyses of the southern and eastern yellowjacket wasps (Hymenoptera: Vespidae) reveal evolutionary signatures of social life.</title>
        <authorList>
            <person name="Catto M.A."/>
            <person name="Caine P.B."/>
            <person name="Orr S.E."/>
            <person name="Hunt B.G."/>
            <person name="Goodisman M.A.D."/>
        </authorList>
    </citation>
    <scope>NUCLEOTIDE SEQUENCE [LARGE SCALE GENOMIC DNA]</scope>
    <source>
        <strain evidence="2">232</strain>
        <tissue evidence="2">Head and thorax</tissue>
    </source>
</reference>